<evidence type="ECO:0008006" key="3">
    <source>
        <dbReference type="Google" id="ProtNLM"/>
    </source>
</evidence>
<keyword evidence="2" id="KW-1185">Reference proteome</keyword>
<gene>
    <name evidence="1" type="ORF">SAMN04487824_10340</name>
</gene>
<evidence type="ECO:0000313" key="1">
    <source>
        <dbReference type="EMBL" id="SDC09144.1"/>
    </source>
</evidence>
<accession>A0A1G6IRN5</accession>
<dbReference type="AlphaFoldDB" id="A0A1G6IRN5"/>
<dbReference type="PANTHER" id="PTHR41317:SF1">
    <property type="entry name" value="PD-(D_E)XK NUCLEASE FAMILY TRANSPOSASE"/>
    <property type="match status" value="1"/>
</dbReference>
<evidence type="ECO:0000313" key="2">
    <source>
        <dbReference type="Proteomes" id="UP000198528"/>
    </source>
</evidence>
<dbReference type="Proteomes" id="UP000198528">
    <property type="component" value="Unassembled WGS sequence"/>
</dbReference>
<dbReference type="NCBIfam" id="TIGR01784">
    <property type="entry name" value="T_den_put_tspse"/>
    <property type="match status" value="1"/>
</dbReference>
<reference evidence="2" key="1">
    <citation type="submission" date="2016-10" db="EMBL/GenBank/DDBJ databases">
        <authorList>
            <person name="Varghese N."/>
            <person name="Submissions S."/>
        </authorList>
    </citation>
    <scope>NUCLEOTIDE SEQUENCE [LARGE SCALE GENOMIC DNA]</scope>
    <source>
        <strain evidence="2">DSM 22619</strain>
    </source>
</reference>
<dbReference type="Pfam" id="PF12784">
    <property type="entry name" value="PDDEXK_2"/>
    <property type="match status" value="1"/>
</dbReference>
<dbReference type="EMBL" id="FMZL01000003">
    <property type="protein sequence ID" value="SDC09144.1"/>
    <property type="molecule type" value="Genomic_DNA"/>
</dbReference>
<name>A0A1G6IRN5_9ACTN</name>
<sequence>MEQDVRNLVQELEARWKSLTIANDFVFGKVMLDEDLCKEVLEAILATDIEKIEYVGRQDAIDVTEDGHGVRLDVYVRDDRETVYSVEMQATDTHELPQCSRYYHAMLALSQIGKGAPYRSLRDSYVIFICGFDLFGLGRRVYSFQSRCEDDSDLCLNDGVHTIFLAATSPTEPQEGPRVNELLDYISSRKVTGELSSRLNEAVEHVLDNRKWRLEFMMQAIKDQLNVDKGRELGLKEGRKLGLEEGRRLGLDEGRKLGLDEGHKLGLDEGHKLGLEEGQTIGEERLAELVARLHEDGRQDDIVRAAADPAFRANLFSEYSIGLE</sequence>
<proteinExistence type="predicted"/>
<protein>
    <recommendedName>
        <fullName evidence="3">Rpn family recombination-promoting nuclease/putative transposase</fullName>
    </recommendedName>
</protein>
<dbReference type="RefSeq" id="WP_176763053.1">
    <property type="nucleotide sequence ID" value="NZ_FMZL01000003.1"/>
</dbReference>
<dbReference type="InterPro" id="IPR010106">
    <property type="entry name" value="RpnA"/>
</dbReference>
<dbReference type="PANTHER" id="PTHR41317">
    <property type="entry name" value="PD-(D_E)XK NUCLEASE FAMILY TRANSPOSASE"/>
    <property type="match status" value="1"/>
</dbReference>
<organism evidence="1 2">
    <name type="scientific">Parafannyhessea umbonata</name>
    <dbReference type="NCBI Taxonomy" id="604330"/>
    <lineage>
        <taxon>Bacteria</taxon>
        <taxon>Bacillati</taxon>
        <taxon>Actinomycetota</taxon>
        <taxon>Coriobacteriia</taxon>
        <taxon>Coriobacteriales</taxon>
        <taxon>Atopobiaceae</taxon>
        <taxon>Parafannyhessea</taxon>
    </lineage>
</organism>